<protein>
    <submittedName>
        <fullName evidence="2">Uncharacterized protein</fullName>
    </submittedName>
</protein>
<comment type="caution">
    <text evidence="2">The sequence shown here is derived from an EMBL/GenBank/DDBJ whole genome shotgun (WGS) entry which is preliminary data.</text>
</comment>
<organism evidence="2 3">
    <name type="scientific">Aurantiacibacter gangjinensis</name>
    <dbReference type="NCBI Taxonomy" id="502682"/>
    <lineage>
        <taxon>Bacteria</taxon>
        <taxon>Pseudomonadati</taxon>
        <taxon>Pseudomonadota</taxon>
        <taxon>Alphaproteobacteria</taxon>
        <taxon>Sphingomonadales</taxon>
        <taxon>Erythrobacteraceae</taxon>
        <taxon>Aurantiacibacter</taxon>
    </lineage>
</organism>
<name>A0A0G9MMW4_9SPHN</name>
<dbReference type="STRING" id="502682.BMF35_a1296"/>
<sequence length="106" mass="11354">MNTLYACWCRDGADAARLRDEHLAAHLAHIEANLDRYAVAGPLKDEGGTNGSLLIVKATSREDARAFLEADPYFHAGIWPTIAIEPFCAVAGDWVGGAAWKGARSG</sequence>
<dbReference type="InterPro" id="IPR005545">
    <property type="entry name" value="YCII"/>
</dbReference>
<dbReference type="OrthoDB" id="2293521at2"/>
<dbReference type="KEGG" id="egn:BMF35_a1296"/>
<dbReference type="EMBL" id="LBHC01000002">
    <property type="protein sequence ID" value="KLE32045.1"/>
    <property type="molecule type" value="Genomic_DNA"/>
</dbReference>
<keyword evidence="3" id="KW-1185">Reference proteome</keyword>
<reference evidence="2 3" key="1">
    <citation type="submission" date="2015-04" db="EMBL/GenBank/DDBJ databases">
        <title>The draft genome sequence of Erythrobacr gangjinensis K7-2.</title>
        <authorList>
            <person name="Zhuang L."/>
            <person name="Liu Y."/>
            <person name="Shao Z."/>
        </authorList>
    </citation>
    <scope>NUCLEOTIDE SEQUENCE [LARGE SCALE GENOMIC DNA]</scope>
    <source>
        <strain evidence="2 3">K7-2</strain>
    </source>
</reference>
<dbReference type="PATRIC" id="fig|502682.8.peg.2348"/>
<evidence type="ECO:0000313" key="2">
    <source>
        <dbReference type="EMBL" id="KLE32045.1"/>
    </source>
</evidence>
<evidence type="ECO:0000256" key="1">
    <source>
        <dbReference type="ARBA" id="ARBA00007689"/>
    </source>
</evidence>
<dbReference type="AlphaFoldDB" id="A0A0G9MMW4"/>
<proteinExistence type="inferred from homology"/>
<dbReference type="PANTHER" id="PTHR33606">
    <property type="entry name" value="PROTEIN YCII"/>
    <property type="match status" value="1"/>
</dbReference>
<dbReference type="SUPFAM" id="SSF54909">
    <property type="entry name" value="Dimeric alpha+beta barrel"/>
    <property type="match status" value="1"/>
</dbReference>
<accession>A0A0G9MMW4</accession>
<dbReference type="Pfam" id="PF03795">
    <property type="entry name" value="YCII"/>
    <property type="match status" value="1"/>
</dbReference>
<dbReference type="Proteomes" id="UP000053070">
    <property type="component" value="Unassembled WGS sequence"/>
</dbReference>
<comment type="similarity">
    <text evidence="1">Belongs to the YciI family.</text>
</comment>
<dbReference type="RefSeq" id="WP_047007393.1">
    <property type="nucleotide sequence ID" value="NZ_CP018097.1"/>
</dbReference>
<dbReference type="Gene3D" id="3.30.70.1060">
    <property type="entry name" value="Dimeric alpha+beta barrel"/>
    <property type="match status" value="1"/>
</dbReference>
<evidence type="ECO:0000313" key="3">
    <source>
        <dbReference type="Proteomes" id="UP000053070"/>
    </source>
</evidence>
<dbReference type="InterPro" id="IPR051807">
    <property type="entry name" value="Sec-metab_biosynth-assoc"/>
</dbReference>
<dbReference type="InterPro" id="IPR011008">
    <property type="entry name" value="Dimeric_a/b-barrel"/>
</dbReference>
<gene>
    <name evidence="2" type="ORF">AAW01_11510</name>
</gene>
<dbReference type="PANTHER" id="PTHR33606:SF3">
    <property type="entry name" value="PROTEIN YCII"/>
    <property type="match status" value="1"/>
</dbReference>